<evidence type="ECO:0000259" key="6">
    <source>
        <dbReference type="Pfam" id="PF07730"/>
    </source>
</evidence>
<reference evidence="7 8" key="1">
    <citation type="submission" date="2016-10" db="EMBL/GenBank/DDBJ databases">
        <authorList>
            <person name="Varghese N."/>
            <person name="Submissions S."/>
        </authorList>
    </citation>
    <scope>NUCLEOTIDE SEQUENCE [LARGE SCALE GENOMIC DNA]</scope>
    <source>
        <strain evidence="7 8">DSM 16525</strain>
    </source>
</reference>
<feature type="domain" description="Signal transduction histidine kinase subgroup 3 dimerisation and phosphoacceptor" evidence="6">
    <location>
        <begin position="193"/>
        <end position="256"/>
    </location>
</feature>
<keyword evidence="2 7" id="KW-0418">Kinase</keyword>
<dbReference type="InterPro" id="IPR050482">
    <property type="entry name" value="Sensor_HK_TwoCompSys"/>
</dbReference>
<dbReference type="SUPFAM" id="SSF55874">
    <property type="entry name" value="ATPase domain of HSP90 chaperone/DNA topoisomerase II/histidine kinase"/>
    <property type="match status" value="1"/>
</dbReference>
<evidence type="ECO:0000313" key="8">
    <source>
        <dbReference type="Proteomes" id="UP000183760"/>
    </source>
</evidence>
<dbReference type="Proteomes" id="UP000183760">
    <property type="component" value="Unassembled WGS sequence"/>
</dbReference>
<comment type="caution">
    <text evidence="7">The sequence shown here is derived from an EMBL/GenBank/DDBJ whole genome shotgun (WGS) entry which is preliminary data.</text>
</comment>
<feature type="domain" description="Histidine kinase/HSP90-like ATPase" evidence="5">
    <location>
        <begin position="294"/>
        <end position="380"/>
    </location>
</feature>
<dbReference type="CDD" id="cd16917">
    <property type="entry name" value="HATPase_UhpB-NarQ-NarX-like"/>
    <property type="match status" value="1"/>
</dbReference>
<feature type="transmembrane region" description="Helical" evidence="4">
    <location>
        <begin position="75"/>
        <end position="104"/>
    </location>
</feature>
<keyword evidence="4" id="KW-0472">Membrane</keyword>
<keyword evidence="4" id="KW-1133">Transmembrane helix</keyword>
<dbReference type="PANTHER" id="PTHR24421:SF59">
    <property type="entry name" value="OXYGEN SENSOR HISTIDINE KINASE NREB"/>
    <property type="match status" value="1"/>
</dbReference>
<dbReference type="InterPro" id="IPR011712">
    <property type="entry name" value="Sig_transdc_His_kin_sub3_dim/P"/>
</dbReference>
<protein>
    <submittedName>
        <fullName evidence="7">Signal transduction histidine kinase</fullName>
    </submittedName>
</protein>
<evidence type="ECO:0000259" key="5">
    <source>
        <dbReference type="Pfam" id="PF02518"/>
    </source>
</evidence>
<keyword evidence="3" id="KW-0902">Two-component regulatory system</keyword>
<dbReference type="EMBL" id="FOIB01000005">
    <property type="protein sequence ID" value="SEU17379.1"/>
    <property type="molecule type" value="Genomic_DNA"/>
</dbReference>
<organism evidence="7 8">
    <name type="scientific">Myxococcus fulvus</name>
    <dbReference type="NCBI Taxonomy" id="33"/>
    <lineage>
        <taxon>Bacteria</taxon>
        <taxon>Pseudomonadati</taxon>
        <taxon>Myxococcota</taxon>
        <taxon>Myxococcia</taxon>
        <taxon>Myxococcales</taxon>
        <taxon>Cystobacterineae</taxon>
        <taxon>Myxococcaceae</taxon>
        <taxon>Myxococcus</taxon>
    </lineage>
</organism>
<evidence type="ECO:0000256" key="1">
    <source>
        <dbReference type="ARBA" id="ARBA00022679"/>
    </source>
</evidence>
<dbReference type="PANTHER" id="PTHR24421">
    <property type="entry name" value="NITRATE/NITRITE SENSOR PROTEIN NARX-RELATED"/>
    <property type="match status" value="1"/>
</dbReference>
<feature type="transmembrane region" description="Helical" evidence="4">
    <location>
        <begin position="116"/>
        <end position="137"/>
    </location>
</feature>
<dbReference type="Pfam" id="PF07730">
    <property type="entry name" value="HisKA_3"/>
    <property type="match status" value="1"/>
</dbReference>
<dbReference type="GO" id="GO:0016301">
    <property type="term" value="F:kinase activity"/>
    <property type="evidence" value="ECO:0007669"/>
    <property type="project" value="UniProtKB-KW"/>
</dbReference>
<dbReference type="RefSeq" id="WP_074955561.1">
    <property type="nucleotide sequence ID" value="NZ_BJXR01000033.1"/>
</dbReference>
<evidence type="ECO:0000313" key="7">
    <source>
        <dbReference type="EMBL" id="SEU17379.1"/>
    </source>
</evidence>
<gene>
    <name evidence="7" type="ORF">SAMN05443572_105584</name>
</gene>
<evidence type="ECO:0000256" key="3">
    <source>
        <dbReference type="ARBA" id="ARBA00023012"/>
    </source>
</evidence>
<dbReference type="InterPro" id="IPR003594">
    <property type="entry name" value="HATPase_dom"/>
</dbReference>
<accession>A0ABY1CKZ0</accession>
<keyword evidence="4" id="KW-0812">Transmembrane</keyword>
<name>A0ABY1CKZ0_MYXFU</name>
<proteinExistence type="predicted"/>
<evidence type="ECO:0000256" key="2">
    <source>
        <dbReference type="ARBA" id="ARBA00022777"/>
    </source>
</evidence>
<dbReference type="Gene3D" id="3.30.565.10">
    <property type="entry name" value="Histidine kinase-like ATPase, C-terminal domain"/>
    <property type="match status" value="1"/>
</dbReference>
<evidence type="ECO:0000256" key="4">
    <source>
        <dbReference type="SAM" id="Phobius"/>
    </source>
</evidence>
<dbReference type="InterPro" id="IPR036890">
    <property type="entry name" value="HATPase_C_sf"/>
</dbReference>
<feature type="transmembrane region" description="Helical" evidence="4">
    <location>
        <begin position="43"/>
        <end position="63"/>
    </location>
</feature>
<feature type="transmembrane region" description="Helical" evidence="4">
    <location>
        <begin position="144"/>
        <end position="162"/>
    </location>
</feature>
<keyword evidence="1" id="KW-0808">Transferase</keyword>
<dbReference type="Pfam" id="PF02518">
    <property type="entry name" value="HATPase_c"/>
    <property type="match status" value="1"/>
</dbReference>
<keyword evidence="8" id="KW-1185">Reference proteome</keyword>
<sequence length="386" mass="41996">MASRHHTRKSASVHRLLLVAGLLTWAVVGSSYGEEILRRPSVLASPRVLTWFIGFLAFGMGYWRSARSRGQGGPVLMAVQTVAALVVIATGGTGVEGALLAIIAGQAPEMMSQRRAMVWVLAQSVAMLGVFLVIYPLERALLQTLIFVGFQGFTLGSAVVMVREAKARAELARLNVELQATQVLLAAREREGERLRIARELHDSLGHHLTALSLNLEAAVHTVKDPASVEHLRRAREASRTLLSEVRQSVSALRESPEPLLATLRELARSTPGLTVHLDVPETLALDSPEATHSLIRCVQEVLTNTLRHARATQLWVRIAPEEDGGVRVTTRDDGHGARAPTPGAGLTGMRERFTRLGGHVEWRAEEGQGWELNAWLPAARGAELS</sequence>
<dbReference type="Gene3D" id="1.20.5.1930">
    <property type="match status" value="1"/>
</dbReference>